<name>A0A178LVL1_MYCIR</name>
<dbReference type="InterPro" id="IPR008691">
    <property type="entry name" value="LpqH"/>
</dbReference>
<dbReference type="STRING" id="912594.AWC12_21215"/>
<dbReference type="GO" id="GO:0016020">
    <property type="term" value="C:membrane"/>
    <property type="evidence" value="ECO:0007669"/>
    <property type="project" value="InterPro"/>
</dbReference>
<keyword evidence="5" id="KW-0449">Lipoprotein</keyword>
<evidence type="ECO:0000256" key="5">
    <source>
        <dbReference type="ARBA" id="ARBA00023288"/>
    </source>
</evidence>
<dbReference type="EMBL" id="LWCS01000026">
    <property type="protein sequence ID" value="OAN37588.1"/>
    <property type="molecule type" value="Genomic_DNA"/>
</dbReference>
<evidence type="ECO:0000313" key="7">
    <source>
        <dbReference type="EMBL" id="OAN37588.1"/>
    </source>
</evidence>
<reference evidence="7 8" key="1">
    <citation type="submission" date="2016-04" db="EMBL/GenBank/DDBJ databases">
        <title>Draft Genome Sequences of Staphylococcus capitis Strain H36, S. capitis Strain H65, S. cohnii Strain H62, S. hominis Strain H69, Mycobacterium iranicum Strain H39, Plantibacter sp. Strain H53, Pseudomonas oryzihabitans Strain H72, and Microbacterium sp. Strain H83, isolated from residential settings.</title>
        <authorList>
            <person name="Lymperopoulou D."/>
            <person name="Adams R.I."/>
            <person name="Lindow S."/>
            <person name="Coil D.A."/>
            <person name="Jospin G."/>
            <person name="Eisen J.A."/>
        </authorList>
    </citation>
    <scope>NUCLEOTIDE SEQUENCE [LARGE SCALE GENOMIC DNA]</scope>
    <source>
        <strain evidence="7 8">H39</strain>
    </source>
</reference>
<dbReference type="RefSeq" id="WP_064282451.1">
    <property type="nucleotide sequence ID" value="NZ_LWCS01000026.1"/>
</dbReference>
<evidence type="ECO:0000256" key="6">
    <source>
        <dbReference type="SAM" id="SignalP"/>
    </source>
</evidence>
<keyword evidence="3" id="KW-0472">Membrane</keyword>
<keyword evidence="1" id="KW-1003">Cell membrane</keyword>
<evidence type="ECO:0000256" key="3">
    <source>
        <dbReference type="ARBA" id="ARBA00023136"/>
    </source>
</evidence>
<dbReference type="eggNOG" id="ENOG5030AG7">
    <property type="taxonomic scope" value="Bacteria"/>
</dbReference>
<dbReference type="Proteomes" id="UP000078396">
    <property type="component" value="Unassembled WGS sequence"/>
</dbReference>
<evidence type="ECO:0000256" key="4">
    <source>
        <dbReference type="ARBA" id="ARBA00023139"/>
    </source>
</evidence>
<feature type="chain" id="PRO_5038748512" description="Lipoprotein antigen" evidence="6">
    <location>
        <begin position="21"/>
        <end position="141"/>
    </location>
</feature>
<organism evidence="7 8">
    <name type="scientific">Mycolicibacterium iranicum</name>
    <name type="common">Mycobacterium iranicum</name>
    <dbReference type="NCBI Taxonomy" id="912594"/>
    <lineage>
        <taxon>Bacteria</taxon>
        <taxon>Bacillati</taxon>
        <taxon>Actinomycetota</taxon>
        <taxon>Actinomycetes</taxon>
        <taxon>Mycobacteriales</taxon>
        <taxon>Mycobacteriaceae</taxon>
        <taxon>Mycolicibacterium</taxon>
    </lineage>
</organism>
<comment type="caution">
    <text evidence="7">The sequence shown here is derived from an EMBL/GenBank/DDBJ whole genome shotgun (WGS) entry which is preliminary data.</text>
</comment>
<sequence>MNTRHFMAAVVGSVTVLAVAGCSTPEPALGGTTATVSIDGNDTGGEHPVRCHQSGWAWYIETPDKQNGFTAVLETGGEVAAKSVDFRGVGGFTGSFWVDNVGEAEVSSADGDFTITGTADGTFDDKPRDSVSAQFRIQASC</sequence>
<keyword evidence="2 6" id="KW-0732">Signal</keyword>
<evidence type="ECO:0000256" key="2">
    <source>
        <dbReference type="ARBA" id="ARBA00022729"/>
    </source>
</evidence>
<evidence type="ECO:0008006" key="9">
    <source>
        <dbReference type="Google" id="ProtNLM"/>
    </source>
</evidence>
<feature type="signal peptide" evidence="6">
    <location>
        <begin position="1"/>
        <end position="20"/>
    </location>
</feature>
<evidence type="ECO:0000256" key="1">
    <source>
        <dbReference type="ARBA" id="ARBA00022475"/>
    </source>
</evidence>
<dbReference type="AlphaFoldDB" id="A0A178LVL1"/>
<dbReference type="Pfam" id="PF05481">
    <property type="entry name" value="Myco_19_kDa"/>
    <property type="match status" value="1"/>
</dbReference>
<dbReference type="OrthoDB" id="4625500at2"/>
<dbReference type="PROSITE" id="PS51257">
    <property type="entry name" value="PROKAR_LIPOPROTEIN"/>
    <property type="match status" value="1"/>
</dbReference>
<proteinExistence type="predicted"/>
<evidence type="ECO:0000313" key="8">
    <source>
        <dbReference type="Proteomes" id="UP000078396"/>
    </source>
</evidence>
<keyword evidence="4" id="KW-0564">Palmitate</keyword>
<accession>A0A178LVL1</accession>
<gene>
    <name evidence="7" type="ORF">A4X20_21865</name>
</gene>
<protein>
    <recommendedName>
        <fullName evidence="9">Lipoprotein antigen</fullName>
    </recommendedName>
</protein>